<protein>
    <submittedName>
        <fullName evidence="2">Uncharacterized protein</fullName>
    </submittedName>
</protein>
<name>A0A9E7JCE4_9LILI</name>
<proteinExistence type="predicted"/>
<keyword evidence="3" id="KW-1185">Reference proteome</keyword>
<reference evidence="2" key="1">
    <citation type="submission" date="2022-05" db="EMBL/GenBank/DDBJ databases">
        <title>The Musa troglodytarum L. genome provides insights into the mechanism of non-climacteric behaviour and enrichment of carotenoids.</title>
        <authorList>
            <person name="Wang J."/>
        </authorList>
    </citation>
    <scope>NUCLEOTIDE SEQUENCE</scope>
    <source>
        <tissue evidence="2">Leaf</tissue>
    </source>
</reference>
<gene>
    <name evidence="2" type="ORF">MUK42_36190</name>
</gene>
<organism evidence="2 3">
    <name type="scientific">Musa troglodytarum</name>
    <name type="common">fe'i banana</name>
    <dbReference type="NCBI Taxonomy" id="320322"/>
    <lineage>
        <taxon>Eukaryota</taxon>
        <taxon>Viridiplantae</taxon>
        <taxon>Streptophyta</taxon>
        <taxon>Embryophyta</taxon>
        <taxon>Tracheophyta</taxon>
        <taxon>Spermatophyta</taxon>
        <taxon>Magnoliopsida</taxon>
        <taxon>Liliopsida</taxon>
        <taxon>Zingiberales</taxon>
        <taxon>Musaceae</taxon>
        <taxon>Musa</taxon>
    </lineage>
</organism>
<feature type="region of interest" description="Disordered" evidence="1">
    <location>
        <begin position="1"/>
        <end position="63"/>
    </location>
</feature>
<sequence length="90" mass="9461">MQMNLTAESVGAGRSNLSRPTQHNSSAGGESMASFLRSRPSASIEASTGSGRPPTPLAYRRPPNWPSQLFDLSIAIAADTIDQGGGWSPF</sequence>
<feature type="compositionally biased region" description="Polar residues" evidence="1">
    <location>
        <begin position="40"/>
        <end position="50"/>
    </location>
</feature>
<evidence type="ECO:0000256" key="1">
    <source>
        <dbReference type="SAM" id="MobiDB-lite"/>
    </source>
</evidence>
<dbReference type="AlphaFoldDB" id="A0A9E7JCE4"/>
<dbReference type="Proteomes" id="UP001055439">
    <property type="component" value="Chromosome 1"/>
</dbReference>
<dbReference type="EMBL" id="CP097502">
    <property type="protein sequence ID" value="URD76003.1"/>
    <property type="molecule type" value="Genomic_DNA"/>
</dbReference>
<feature type="compositionally biased region" description="Polar residues" evidence="1">
    <location>
        <begin position="15"/>
        <end position="28"/>
    </location>
</feature>
<evidence type="ECO:0000313" key="2">
    <source>
        <dbReference type="EMBL" id="URD76003.1"/>
    </source>
</evidence>
<evidence type="ECO:0000313" key="3">
    <source>
        <dbReference type="Proteomes" id="UP001055439"/>
    </source>
</evidence>
<accession>A0A9E7JCE4</accession>